<feature type="compositionally biased region" description="Low complexity" evidence="1">
    <location>
        <begin position="502"/>
        <end position="516"/>
    </location>
</feature>
<dbReference type="AlphaFoldDB" id="A0A6A3A6J3"/>
<evidence type="ECO:0000259" key="2">
    <source>
        <dbReference type="Pfam" id="PF14309"/>
    </source>
</evidence>
<sequence length="1032" mass="116328">MGCMAGFLQIFDRHQILSAKRLYSTKRLPPMPTPASETITEQGKTVETPAILRELDKQPQGRVAASPDRSKQSPATSELRYPAPEAAKPTGNQSKSSLPVPIFEFKEGSARSPWKFSKEAPRLSLDSRAVVDAKGSLKPREIRTNASIFSANRCESNREEDEADDNDKQRRSPSVIARLMGLEPLLDSNPEPERKVELRRSASEARGRDLFQQRFIEGVNIHSKQSQPPNFQNGRALSNAVRENGDKEDRVSTSRSESLRNARAEPVQAPDRGMDRRKCFYDSADFFPERKQTVSVSGEIEKRLKSRGIDEPLKDPETLKLILEALQLKGLLHSKKAPSQTNNRNFIYQQEQSPIVVIKPGRSAASAVRRVGKDSPPPSYRSRPGPRRNLNIESTPTMSPRRNQPEIERNVRNQSRGKGSISPGRSECGVRSPNRRPLSIETQRRGNGNVEQRRVSPVQSPRVNVRRAGLDQTTGKLPRNRKPTAEIYDNEEKVFIPAEDQTSTVSENSISTSSQSDTERSKEGKSLLERCDMLLQNIAEMAAASTELQPSPVSVLDSSFYKEESSPSPVMKRSIDFKDQLGESEDEMWSPAILSPESKSQDDCDFTYISDIFRASSYLHDDTDVFLLLEKQQYVKGKDTSKVSRLQRKLIFDTVNEILNRKKQLPPWKLISFANSGCGEMSLSQIWSEFEKIRESNDSDDLIDIICGVLRKDLAEDAINGWKGCPSEMSETVLDIERLIFRDIISETIRDVAALAGERLVDHVFTGPGLYPPQLLQQSMCIGATLSSIVLYCWYWARAMAPSCCGCSKGEEMCMQPWNEANGEDGWRRLKGIQFLGSFHLKMSEVVNAKSSLTASNQVKSSLLDDATNSEPKSSGMLPFPVIKPTIVKPENWMGALVNKEYDNKGCMGKVVSYCCETKLFKINYDNSVSEEVDYERLKQIIAPPPMVDEYLKAKYPEWYNEMEEKRKRSHQPEGHRVPVHPRWYSSATLLPKVEPKKTKGKRETGTSAAASRPTYIPLAFRETKRDAYMYY</sequence>
<dbReference type="InterPro" id="IPR032795">
    <property type="entry name" value="DUF3741-assoc"/>
</dbReference>
<dbReference type="InterPro" id="IPR033334">
    <property type="entry name" value="LNG1/2"/>
</dbReference>
<feature type="region of interest" description="Disordered" evidence="1">
    <location>
        <begin position="153"/>
        <end position="205"/>
    </location>
</feature>
<feature type="domain" description="DUF3741" evidence="3">
    <location>
        <begin position="163"/>
        <end position="183"/>
    </location>
</feature>
<reference evidence="5" key="1">
    <citation type="submission" date="2019-09" db="EMBL/GenBank/DDBJ databases">
        <title>Draft genome information of white flower Hibiscus syriacus.</title>
        <authorList>
            <person name="Kim Y.-M."/>
        </authorList>
    </citation>
    <scope>NUCLEOTIDE SEQUENCE [LARGE SCALE GENOMIC DNA]</scope>
    <source>
        <strain evidence="5">YM2019G1</strain>
    </source>
</reference>
<dbReference type="InterPro" id="IPR047365">
    <property type="entry name" value="Tudor_AtPTM-like"/>
</dbReference>
<evidence type="ECO:0000256" key="1">
    <source>
        <dbReference type="SAM" id="MobiDB-lite"/>
    </source>
</evidence>
<dbReference type="PANTHER" id="PTHR31680">
    <property type="entry name" value="LONGIFOLIA PROTEIN"/>
    <property type="match status" value="1"/>
</dbReference>
<comment type="caution">
    <text evidence="5">The sequence shown here is derived from an EMBL/GenBank/DDBJ whole genome shotgun (WGS) entry which is preliminary data.</text>
</comment>
<evidence type="ECO:0008006" key="7">
    <source>
        <dbReference type="Google" id="ProtNLM"/>
    </source>
</evidence>
<organism evidence="5 6">
    <name type="scientific">Hibiscus syriacus</name>
    <name type="common">Rose of Sharon</name>
    <dbReference type="NCBI Taxonomy" id="106335"/>
    <lineage>
        <taxon>Eukaryota</taxon>
        <taxon>Viridiplantae</taxon>
        <taxon>Streptophyta</taxon>
        <taxon>Embryophyta</taxon>
        <taxon>Tracheophyta</taxon>
        <taxon>Spermatophyta</taxon>
        <taxon>Magnoliopsida</taxon>
        <taxon>eudicotyledons</taxon>
        <taxon>Gunneridae</taxon>
        <taxon>Pentapetalae</taxon>
        <taxon>rosids</taxon>
        <taxon>malvids</taxon>
        <taxon>Malvales</taxon>
        <taxon>Malvaceae</taxon>
        <taxon>Malvoideae</taxon>
        <taxon>Hibiscus</taxon>
    </lineage>
</organism>
<dbReference type="PANTHER" id="PTHR31680:SF12">
    <property type="entry name" value="OS11G0587300 PROTEIN"/>
    <property type="match status" value="1"/>
</dbReference>
<feature type="domain" description="DUF4378" evidence="2">
    <location>
        <begin position="605"/>
        <end position="747"/>
    </location>
</feature>
<dbReference type="Pfam" id="PF14383">
    <property type="entry name" value="VARLMGL"/>
    <property type="match status" value="1"/>
</dbReference>
<dbReference type="EMBL" id="VEPZ02001037">
    <property type="protein sequence ID" value="KAE8699516.1"/>
    <property type="molecule type" value="Genomic_DNA"/>
</dbReference>
<feature type="compositionally biased region" description="Polar residues" evidence="1">
    <location>
        <begin position="35"/>
        <end position="45"/>
    </location>
</feature>
<proteinExistence type="predicted"/>
<evidence type="ECO:0000313" key="6">
    <source>
        <dbReference type="Proteomes" id="UP000436088"/>
    </source>
</evidence>
<dbReference type="Proteomes" id="UP000436088">
    <property type="component" value="Unassembled WGS sequence"/>
</dbReference>
<keyword evidence="6" id="KW-1185">Reference proteome</keyword>
<feature type="region of interest" description="Disordered" evidence="1">
    <location>
        <begin position="358"/>
        <end position="524"/>
    </location>
</feature>
<name>A0A6A3A6J3_HIBSY</name>
<evidence type="ECO:0000259" key="4">
    <source>
        <dbReference type="Pfam" id="PF21743"/>
    </source>
</evidence>
<protein>
    <recommendedName>
        <fullName evidence="7">DUF4378 domain-containing protein</fullName>
    </recommendedName>
</protein>
<dbReference type="GO" id="GO:0051513">
    <property type="term" value="P:regulation of monopolar cell growth"/>
    <property type="evidence" value="ECO:0007669"/>
    <property type="project" value="InterPro"/>
</dbReference>
<evidence type="ECO:0000259" key="3">
    <source>
        <dbReference type="Pfam" id="PF14383"/>
    </source>
</evidence>
<feature type="domain" description="PTM/DIR17-like Tudor" evidence="4">
    <location>
        <begin position="895"/>
        <end position="942"/>
    </location>
</feature>
<gene>
    <name evidence="5" type="ORF">F3Y22_tig00110577pilonHSYRG00079</name>
</gene>
<dbReference type="Pfam" id="PF14309">
    <property type="entry name" value="DUF4378"/>
    <property type="match status" value="1"/>
</dbReference>
<accession>A0A6A3A6J3</accession>
<evidence type="ECO:0000313" key="5">
    <source>
        <dbReference type="EMBL" id="KAE8699516.1"/>
    </source>
</evidence>
<feature type="region of interest" description="Disordered" evidence="1">
    <location>
        <begin position="26"/>
        <end position="98"/>
    </location>
</feature>
<dbReference type="InterPro" id="IPR025486">
    <property type="entry name" value="DUF4378"/>
</dbReference>
<feature type="compositionally biased region" description="Basic and acidic residues" evidence="1">
    <location>
        <begin position="191"/>
        <end position="205"/>
    </location>
</feature>
<dbReference type="Pfam" id="PF21743">
    <property type="entry name" value="PTM_DIR17_Tudor"/>
    <property type="match status" value="1"/>
</dbReference>
<feature type="region of interest" description="Disordered" evidence="1">
    <location>
        <begin position="223"/>
        <end position="269"/>
    </location>
</feature>
<feature type="compositionally biased region" description="Basic and acidic residues" evidence="1">
    <location>
        <begin position="243"/>
        <end position="263"/>
    </location>
</feature>
<feature type="compositionally biased region" description="Polar residues" evidence="1">
    <location>
        <begin position="391"/>
        <end position="402"/>
    </location>
</feature>
<feature type="compositionally biased region" description="Polar residues" evidence="1">
    <location>
        <begin position="223"/>
        <end position="236"/>
    </location>
</feature>